<dbReference type="PANTHER" id="PTHR47841">
    <property type="entry name" value="DIACYLGLYCEROL KINASE THETA-LIKE-RELATED"/>
    <property type="match status" value="1"/>
</dbReference>
<keyword evidence="3" id="KW-0863">Zinc-finger</keyword>
<dbReference type="EMBL" id="MNCJ02000324">
    <property type="protein sequence ID" value="KAF5790313.1"/>
    <property type="molecule type" value="Genomic_DNA"/>
</dbReference>
<keyword evidence="8" id="KW-1185">Reference proteome</keyword>
<dbReference type="Gene3D" id="3.30.60.90">
    <property type="match status" value="1"/>
</dbReference>
<protein>
    <submittedName>
        <fullName evidence="6">Chromatin regulator PHD family</fullName>
    </submittedName>
    <submittedName>
        <fullName evidence="7">Putative C1-like protein</fullName>
    </submittedName>
</protein>
<dbReference type="GO" id="GO:0008270">
    <property type="term" value="F:zinc ion binding"/>
    <property type="evidence" value="ECO:0007669"/>
    <property type="project" value="UniProtKB-KW"/>
</dbReference>
<dbReference type="InterPro" id="IPR004146">
    <property type="entry name" value="DC1"/>
</dbReference>
<dbReference type="SUPFAM" id="SSF57889">
    <property type="entry name" value="Cysteine-rich domain"/>
    <property type="match status" value="1"/>
</dbReference>
<evidence type="ECO:0000256" key="1">
    <source>
        <dbReference type="ARBA" id="ARBA00022723"/>
    </source>
</evidence>
<dbReference type="Pfam" id="PF03107">
    <property type="entry name" value="C1_2"/>
    <property type="match status" value="2"/>
</dbReference>
<keyword evidence="4" id="KW-0862">Zinc</keyword>
<proteinExistence type="predicted"/>
<dbReference type="OrthoDB" id="945197at2759"/>
<reference evidence="6 8" key="1">
    <citation type="journal article" date="2017" name="Nature">
        <title>The sunflower genome provides insights into oil metabolism, flowering and Asterid evolution.</title>
        <authorList>
            <person name="Badouin H."/>
            <person name="Gouzy J."/>
            <person name="Grassa C.J."/>
            <person name="Murat F."/>
            <person name="Staton S.E."/>
            <person name="Cottret L."/>
            <person name="Lelandais-Briere C."/>
            <person name="Owens G.L."/>
            <person name="Carrere S."/>
            <person name="Mayjonade B."/>
            <person name="Legrand L."/>
            <person name="Gill N."/>
            <person name="Kane N.C."/>
            <person name="Bowers J.E."/>
            <person name="Hubner S."/>
            <person name="Bellec A."/>
            <person name="Berard A."/>
            <person name="Berges H."/>
            <person name="Blanchet N."/>
            <person name="Boniface M.C."/>
            <person name="Brunel D."/>
            <person name="Catrice O."/>
            <person name="Chaidir N."/>
            <person name="Claudel C."/>
            <person name="Donnadieu C."/>
            <person name="Faraut T."/>
            <person name="Fievet G."/>
            <person name="Helmstetter N."/>
            <person name="King M."/>
            <person name="Knapp S.J."/>
            <person name="Lai Z."/>
            <person name="Le Paslier M.C."/>
            <person name="Lippi Y."/>
            <person name="Lorenzon L."/>
            <person name="Mandel J.R."/>
            <person name="Marage G."/>
            <person name="Marchand G."/>
            <person name="Marquand E."/>
            <person name="Bret-Mestries E."/>
            <person name="Morien E."/>
            <person name="Nambeesan S."/>
            <person name="Nguyen T."/>
            <person name="Pegot-Espagnet P."/>
            <person name="Pouilly N."/>
            <person name="Raftis F."/>
            <person name="Sallet E."/>
            <person name="Schiex T."/>
            <person name="Thomas J."/>
            <person name="Vandecasteele C."/>
            <person name="Vares D."/>
            <person name="Vear F."/>
            <person name="Vautrin S."/>
            <person name="Crespi M."/>
            <person name="Mangin B."/>
            <person name="Burke J.M."/>
            <person name="Salse J."/>
            <person name="Munos S."/>
            <person name="Vincourt P."/>
            <person name="Rieseberg L.H."/>
            <person name="Langlade N.B."/>
        </authorList>
    </citation>
    <scope>NUCLEOTIDE SEQUENCE [LARGE SCALE GENOMIC DNA]</scope>
    <source>
        <strain evidence="8">cv. SF193</strain>
        <tissue evidence="6">Leaves</tissue>
    </source>
</reference>
<dbReference type="InterPro" id="IPR046349">
    <property type="entry name" value="C1-like_sf"/>
</dbReference>
<dbReference type="InParanoid" id="A0A251TTZ1"/>
<dbReference type="EMBL" id="CM007898">
    <property type="protein sequence ID" value="OTG14229.1"/>
    <property type="molecule type" value="Genomic_DNA"/>
</dbReference>
<dbReference type="PANTHER" id="PTHR47841:SF7">
    <property type="entry name" value="CYSTEINE_HISTIDINE-RICH C1 DOMAIN PROTEIN"/>
    <property type="match status" value="1"/>
</dbReference>
<sequence length="377" mass="41691">MYIISCINLFSLTSCLLLFYIATHTSLEMAPLQRSKSASQTGQLQIQHFIHQHVLHKLYMTTEFNCDGCNTGGYGVRYRCSACDFDLHGQCATAPHRISANIHPHHHLALVNRPGDSHLCHVCKGVTNGLSYMCEVQLCEFNVHALCVQISGEKSLTLDPSQLPVVGGFSGGSNNNQPVLMNQQMQSNSQPMMVNHHPQMQGIQTMQFGGYNGANTSQPMMVNNNQNHTINRHQQQQMKPIVGYGSFHGVNNNSQPMMVNHHQQQQPIPTVGFSGYPGGMNSQPVMVNNHHQQQVMPTNQQFVTNQHQQLQQQQQGMGIPATAVGGYNVVHNNQTVMIHHPPPPPPQQSSGYTKVGKLAANLISTSLIGVPIFMPRR</sequence>
<keyword evidence="1" id="KW-0479">Metal-binding</keyword>
<accession>A0A251TTZ1</accession>
<evidence type="ECO:0000313" key="6">
    <source>
        <dbReference type="EMBL" id="KAF5790313.1"/>
    </source>
</evidence>
<keyword evidence="2" id="KW-0677">Repeat</keyword>
<reference evidence="6" key="3">
    <citation type="submission" date="2020-06" db="EMBL/GenBank/DDBJ databases">
        <title>Helianthus annuus Genome sequencing and assembly Release 2.</title>
        <authorList>
            <person name="Gouzy J."/>
            <person name="Langlade N."/>
            <person name="Munos S."/>
        </authorList>
    </citation>
    <scope>NUCLEOTIDE SEQUENCE</scope>
    <source>
        <tissue evidence="6">Leaves</tissue>
    </source>
</reference>
<dbReference type="AlphaFoldDB" id="A0A251TTZ1"/>
<dbReference type="Gramene" id="mRNA:HanXRQr2_Chr09g0381711">
    <property type="protein sequence ID" value="mRNA:HanXRQr2_Chr09g0381711"/>
    <property type="gene ID" value="HanXRQr2_Chr09g0381711"/>
</dbReference>
<evidence type="ECO:0000313" key="8">
    <source>
        <dbReference type="Proteomes" id="UP000215914"/>
    </source>
</evidence>
<reference evidence="7" key="2">
    <citation type="submission" date="2017-02" db="EMBL/GenBank/DDBJ databases">
        <title>Sunflower complete genome.</title>
        <authorList>
            <person name="Langlade N."/>
            <person name="Munos S."/>
        </authorList>
    </citation>
    <scope>NUCLEOTIDE SEQUENCE [LARGE SCALE GENOMIC DNA]</scope>
    <source>
        <tissue evidence="7">Leaves</tissue>
    </source>
</reference>
<evidence type="ECO:0000256" key="3">
    <source>
        <dbReference type="ARBA" id="ARBA00022771"/>
    </source>
</evidence>
<evidence type="ECO:0000259" key="5">
    <source>
        <dbReference type="Pfam" id="PF03107"/>
    </source>
</evidence>
<evidence type="ECO:0000256" key="2">
    <source>
        <dbReference type="ARBA" id="ARBA00022737"/>
    </source>
</evidence>
<feature type="domain" description="DC1" evidence="5">
    <location>
        <begin position="50"/>
        <end position="92"/>
    </location>
</feature>
<organism evidence="7 8">
    <name type="scientific">Helianthus annuus</name>
    <name type="common">Common sunflower</name>
    <dbReference type="NCBI Taxonomy" id="4232"/>
    <lineage>
        <taxon>Eukaryota</taxon>
        <taxon>Viridiplantae</taxon>
        <taxon>Streptophyta</taxon>
        <taxon>Embryophyta</taxon>
        <taxon>Tracheophyta</taxon>
        <taxon>Spermatophyta</taxon>
        <taxon>Magnoliopsida</taxon>
        <taxon>eudicotyledons</taxon>
        <taxon>Gunneridae</taxon>
        <taxon>Pentapetalae</taxon>
        <taxon>asterids</taxon>
        <taxon>campanulids</taxon>
        <taxon>Asterales</taxon>
        <taxon>Asteraceae</taxon>
        <taxon>Asteroideae</taxon>
        <taxon>Heliantheae alliance</taxon>
        <taxon>Heliantheae</taxon>
        <taxon>Helianthus</taxon>
    </lineage>
</organism>
<name>A0A251TTZ1_HELAN</name>
<evidence type="ECO:0000313" key="7">
    <source>
        <dbReference type="EMBL" id="OTG14229.1"/>
    </source>
</evidence>
<gene>
    <name evidence="7" type="ORF">HannXRQ_Chr09g0247061</name>
    <name evidence="6" type="ORF">HanXRQr2_Chr09g0381711</name>
</gene>
<dbReference type="InterPro" id="IPR043145">
    <property type="entry name" value="Znf_ZZ_sf"/>
</dbReference>
<dbReference type="Proteomes" id="UP000215914">
    <property type="component" value="Chromosome 9"/>
</dbReference>
<feature type="domain" description="DC1" evidence="5">
    <location>
        <begin position="102"/>
        <end position="148"/>
    </location>
</feature>
<evidence type="ECO:0000256" key="4">
    <source>
        <dbReference type="ARBA" id="ARBA00022833"/>
    </source>
</evidence>